<dbReference type="GO" id="GO:0016747">
    <property type="term" value="F:acyltransferase activity, transferring groups other than amino-acyl groups"/>
    <property type="evidence" value="ECO:0007669"/>
    <property type="project" value="InterPro"/>
</dbReference>
<protein>
    <submittedName>
        <fullName evidence="3">GNAT family acetyltransferase</fullName>
    </submittedName>
</protein>
<keyword evidence="4" id="KW-1185">Reference proteome</keyword>
<dbReference type="InterPro" id="IPR000182">
    <property type="entry name" value="GNAT_dom"/>
</dbReference>
<evidence type="ECO:0000313" key="3">
    <source>
        <dbReference type="EMBL" id="MDR7325709.1"/>
    </source>
</evidence>
<dbReference type="SUPFAM" id="SSF55729">
    <property type="entry name" value="Acyl-CoA N-acyltransferases (Nat)"/>
    <property type="match status" value="1"/>
</dbReference>
<dbReference type="InterPro" id="IPR031165">
    <property type="entry name" value="GNAT_YJDJ"/>
</dbReference>
<gene>
    <name evidence="3" type="ORF">J2S44_005959</name>
</gene>
<organism evidence="3 4">
    <name type="scientific">Catenuloplanes niger</name>
    <dbReference type="NCBI Taxonomy" id="587534"/>
    <lineage>
        <taxon>Bacteria</taxon>
        <taxon>Bacillati</taxon>
        <taxon>Actinomycetota</taxon>
        <taxon>Actinomycetes</taxon>
        <taxon>Micromonosporales</taxon>
        <taxon>Micromonosporaceae</taxon>
        <taxon>Catenuloplanes</taxon>
    </lineage>
</organism>
<evidence type="ECO:0000259" key="1">
    <source>
        <dbReference type="PROSITE" id="PS51186"/>
    </source>
</evidence>
<dbReference type="Proteomes" id="UP001183629">
    <property type="component" value="Unassembled WGS sequence"/>
</dbReference>
<reference evidence="3 4" key="1">
    <citation type="submission" date="2023-07" db="EMBL/GenBank/DDBJ databases">
        <title>Sequencing the genomes of 1000 actinobacteria strains.</title>
        <authorList>
            <person name="Klenk H.-P."/>
        </authorList>
    </citation>
    <scope>NUCLEOTIDE SEQUENCE [LARGE SCALE GENOMIC DNA]</scope>
    <source>
        <strain evidence="3 4">DSM 44711</strain>
    </source>
</reference>
<dbReference type="PROSITE" id="PS51729">
    <property type="entry name" value="GNAT_YJDJ"/>
    <property type="match status" value="1"/>
</dbReference>
<dbReference type="AlphaFoldDB" id="A0AAE4CYD0"/>
<dbReference type="InterPro" id="IPR016181">
    <property type="entry name" value="Acyl_CoA_acyltransferase"/>
</dbReference>
<dbReference type="PANTHER" id="PTHR31435">
    <property type="entry name" value="PROTEIN NATD1"/>
    <property type="match status" value="1"/>
</dbReference>
<dbReference type="PANTHER" id="PTHR31435:SF10">
    <property type="entry name" value="BSR4717 PROTEIN"/>
    <property type="match status" value="1"/>
</dbReference>
<sequence length="93" mass="9994">MSTEVRDNAAESRFEIVVDGTVAGFAAYRVRDDALIFTHTEVDPGHEGQGLGSTLAAAALDAARERGATVVPRCAFIKSYIERHPDYQDLVAG</sequence>
<dbReference type="PROSITE" id="PS51186">
    <property type="entry name" value="GNAT"/>
    <property type="match status" value="1"/>
</dbReference>
<dbReference type="InterPro" id="IPR045057">
    <property type="entry name" value="Gcn5-rel_NAT"/>
</dbReference>
<dbReference type="Pfam" id="PF14542">
    <property type="entry name" value="Acetyltransf_CG"/>
    <property type="match status" value="1"/>
</dbReference>
<dbReference type="Gene3D" id="3.40.630.30">
    <property type="match status" value="1"/>
</dbReference>
<evidence type="ECO:0000259" key="2">
    <source>
        <dbReference type="PROSITE" id="PS51729"/>
    </source>
</evidence>
<accession>A0AAE4CYD0</accession>
<feature type="domain" description="N-acetyltransferase" evidence="2">
    <location>
        <begin position="6"/>
        <end position="92"/>
    </location>
</feature>
<name>A0AAE4CYD0_9ACTN</name>
<dbReference type="EMBL" id="JAVDYC010000001">
    <property type="protein sequence ID" value="MDR7325709.1"/>
    <property type="molecule type" value="Genomic_DNA"/>
</dbReference>
<proteinExistence type="predicted"/>
<dbReference type="RefSeq" id="WP_310420656.1">
    <property type="nucleotide sequence ID" value="NZ_JAVDYC010000001.1"/>
</dbReference>
<comment type="caution">
    <text evidence="3">The sequence shown here is derived from an EMBL/GenBank/DDBJ whole genome shotgun (WGS) entry which is preliminary data.</text>
</comment>
<feature type="domain" description="N-acetyltransferase" evidence="1">
    <location>
        <begin position="1"/>
        <end position="93"/>
    </location>
</feature>
<evidence type="ECO:0000313" key="4">
    <source>
        <dbReference type="Proteomes" id="UP001183629"/>
    </source>
</evidence>